<comment type="caution">
    <text evidence="2">The sequence shown here is derived from an EMBL/GenBank/DDBJ whole genome shotgun (WGS) entry which is preliminary data.</text>
</comment>
<gene>
    <name evidence="2" type="ORF">BIW11_13198</name>
</gene>
<dbReference type="InterPro" id="IPR007109">
    <property type="entry name" value="Brix"/>
</dbReference>
<dbReference type="InParanoid" id="A0A1V9X3J8"/>
<keyword evidence="2" id="KW-0687">Ribonucleoprotein</keyword>
<dbReference type="SMART" id="SM00879">
    <property type="entry name" value="Brix"/>
    <property type="match status" value="1"/>
</dbReference>
<dbReference type="FunCoup" id="A0A1V9X3J8">
    <property type="interactions" value="1552"/>
</dbReference>
<dbReference type="InterPro" id="IPR044281">
    <property type="entry name" value="IMP4/RPF1"/>
</dbReference>
<dbReference type="PROSITE" id="PS50833">
    <property type="entry name" value="BRIX"/>
    <property type="match status" value="1"/>
</dbReference>
<dbReference type="GO" id="GO:0034457">
    <property type="term" value="C:Mpp10 complex"/>
    <property type="evidence" value="ECO:0007669"/>
    <property type="project" value="UniProtKB-ARBA"/>
</dbReference>
<dbReference type="Proteomes" id="UP000192247">
    <property type="component" value="Unassembled WGS sequence"/>
</dbReference>
<name>A0A1V9X3J8_9ACAR</name>
<keyword evidence="3" id="KW-1185">Reference proteome</keyword>
<accession>A0A1V9X3J8</accession>
<dbReference type="GO" id="GO:0005654">
    <property type="term" value="C:nucleoplasm"/>
    <property type="evidence" value="ECO:0007669"/>
    <property type="project" value="UniProtKB-ARBA"/>
</dbReference>
<dbReference type="PANTHER" id="PTHR22734:SF2">
    <property type="entry name" value="U3 SMALL NUCLEOLAR RIBONUCLEOPROTEIN PROTEIN IMP4"/>
    <property type="match status" value="1"/>
</dbReference>
<reference evidence="2 3" key="1">
    <citation type="journal article" date="2017" name="Gigascience">
        <title>Draft genome of the honey bee ectoparasitic mite, Tropilaelaps mercedesae, is shaped by the parasitic life history.</title>
        <authorList>
            <person name="Dong X."/>
            <person name="Armstrong S.D."/>
            <person name="Xia D."/>
            <person name="Makepeace B.L."/>
            <person name="Darby A.C."/>
            <person name="Kadowaki T."/>
        </authorList>
    </citation>
    <scope>NUCLEOTIDE SEQUENCE [LARGE SCALE GENOMIC DNA]</scope>
    <source>
        <strain evidence="2">Wuxi-XJTLU</strain>
    </source>
</reference>
<dbReference type="GO" id="GO:0032040">
    <property type="term" value="C:small-subunit processome"/>
    <property type="evidence" value="ECO:0007669"/>
    <property type="project" value="TreeGrafter"/>
</dbReference>
<organism evidence="2 3">
    <name type="scientific">Tropilaelaps mercedesae</name>
    <dbReference type="NCBI Taxonomy" id="418985"/>
    <lineage>
        <taxon>Eukaryota</taxon>
        <taxon>Metazoa</taxon>
        <taxon>Ecdysozoa</taxon>
        <taxon>Arthropoda</taxon>
        <taxon>Chelicerata</taxon>
        <taxon>Arachnida</taxon>
        <taxon>Acari</taxon>
        <taxon>Parasitiformes</taxon>
        <taxon>Mesostigmata</taxon>
        <taxon>Gamasina</taxon>
        <taxon>Dermanyssoidea</taxon>
        <taxon>Laelapidae</taxon>
        <taxon>Tropilaelaps</taxon>
    </lineage>
</organism>
<dbReference type="PANTHER" id="PTHR22734">
    <property type="entry name" value="U3 SMALL NUCLEOLAR RIBONUCLEOPROTEIN PROTEIN IMP4"/>
    <property type="match status" value="1"/>
</dbReference>
<sequence length="296" mass="34212">MLRRLARERREYLYNKTVDDKRKAIEAKKEKLRSAVEGNRPLPTELRSEALKLQESLEWDLETPLSHNAEDDEYRWAGVTDPKIVITTTHDPSASLKQFAKELKLLFPNAQKMNRGTYDLKELVTACRANDVTDFIIVQETRGRPDGLIISHLPYGPTAYFTIYNAVMRHEIPDLGTMSEAYPHLLFNNFTTKLGRRTESILKYLFPVPKEDSKRIISFVNIDDYILFRHHTFTTTDGQVELQEVGPRFELRLYDIKLGSVDEGPALDSEWSLKPFMNTTRKRLFLGEPSEFADGV</sequence>
<feature type="domain" description="Brix" evidence="1">
    <location>
        <begin position="82"/>
        <end position="262"/>
    </location>
</feature>
<dbReference type="GO" id="GO:0042134">
    <property type="term" value="F:rRNA primary transcript binding"/>
    <property type="evidence" value="ECO:0007669"/>
    <property type="project" value="InterPro"/>
</dbReference>
<proteinExistence type="predicted"/>
<dbReference type="SUPFAM" id="SSF52954">
    <property type="entry name" value="Class II aaRS ABD-related"/>
    <property type="match status" value="1"/>
</dbReference>
<dbReference type="STRING" id="418985.A0A1V9X3J8"/>
<dbReference type="Gene3D" id="3.40.50.10480">
    <property type="entry name" value="Probable brix-domain ribosomal biogenesis protein"/>
    <property type="match status" value="1"/>
</dbReference>
<dbReference type="GO" id="GO:0030515">
    <property type="term" value="F:snoRNA binding"/>
    <property type="evidence" value="ECO:0007669"/>
    <property type="project" value="TreeGrafter"/>
</dbReference>
<dbReference type="EMBL" id="MNPL01026465">
    <property type="protein sequence ID" value="OQR67976.1"/>
    <property type="molecule type" value="Genomic_DNA"/>
</dbReference>
<evidence type="ECO:0000313" key="3">
    <source>
        <dbReference type="Proteomes" id="UP000192247"/>
    </source>
</evidence>
<evidence type="ECO:0000313" key="2">
    <source>
        <dbReference type="EMBL" id="OQR67976.1"/>
    </source>
</evidence>
<protein>
    <submittedName>
        <fullName evidence="2">U3 small nucleolar ribonucleoprotein IMP4-like</fullName>
    </submittedName>
</protein>
<dbReference type="GO" id="GO:0006364">
    <property type="term" value="P:rRNA processing"/>
    <property type="evidence" value="ECO:0007669"/>
    <property type="project" value="InterPro"/>
</dbReference>
<dbReference type="GO" id="GO:0042274">
    <property type="term" value="P:ribosomal small subunit biogenesis"/>
    <property type="evidence" value="ECO:0007669"/>
    <property type="project" value="UniProtKB-ARBA"/>
</dbReference>
<evidence type="ECO:0000259" key="1">
    <source>
        <dbReference type="PROSITE" id="PS50833"/>
    </source>
</evidence>
<dbReference type="AlphaFoldDB" id="A0A1V9X3J8"/>
<dbReference type="OrthoDB" id="10253204at2759"/>
<dbReference type="FunFam" id="3.40.50.10480:FF:000001">
    <property type="entry name" value="IMP4, U3 small nucleolar ribonucleoprotein"/>
    <property type="match status" value="1"/>
</dbReference>
<dbReference type="Pfam" id="PF04427">
    <property type="entry name" value="Brix"/>
    <property type="match status" value="1"/>
</dbReference>